<dbReference type="InterPro" id="IPR040911">
    <property type="entry name" value="Exostosin_GT47"/>
</dbReference>
<dbReference type="AlphaFoldDB" id="A0AB34JKE0"/>
<dbReference type="GO" id="GO:0016757">
    <property type="term" value="F:glycosyltransferase activity"/>
    <property type="evidence" value="ECO:0007669"/>
    <property type="project" value="InterPro"/>
</dbReference>
<evidence type="ECO:0000313" key="4">
    <source>
        <dbReference type="Proteomes" id="UP001515480"/>
    </source>
</evidence>
<keyword evidence="4" id="KW-1185">Reference proteome</keyword>
<accession>A0AB34JKE0</accession>
<comment type="caution">
    <text evidence="3">The sequence shown here is derived from an EMBL/GenBank/DDBJ whole genome shotgun (WGS) entry which is preliminary data.</text>
</comment>
<reference evidence="3 4" key="1">
    <citation type="journal article" date="2024" name="Science">
        <title>Giant polyketide synthase enzymes in the biosynthesis of giant marine polyether toxins.</title>
        <authorList>
            <person name="Fallon T.R."/>
            <person name="Shende V.V."/>
            <person name="Wierzbicki I.H."/>
            <person name="Pendleton A.L."/>
            <person name="Watervoot N.F."/>
            <person name="Auber R.P."/>
            <person name="Gonzalez D.J."/>
            <person name="Wisecaver J.H."/>
            <person name="Moore B.S."/>
        </authorList>
    </citation>
    <scope>NUCLEOTIDE SEQUENCE [LARGE SCALE GENOMIC DNA]</scope>
    <source>
        <strain evidence="3 4">12B1</strain>
    </source>
</reference>
<organism evidence="3 4">
    <name type="scientific">Prymnesium parvum</name>
    <name type="common">Toxic golden alga</name>
    <dbReference type="NCBI Taxonomy" id="97485"/>
    <lineage>
        <taxon>Eukaryota</taxon>
        <taxon>Haptista</taxon>
        <taxon>Haptophyta</taxon>
        <taxon>Prymnesiophyceae</taxon>
        <taxon>Prymnesiales</taxon>
        <taxon>Prymnesiaceae</taxon>
        <taxon>Prymnesium</taxon>
    </lineage>
</organism>
<dbReference type="PANTHER" id="PTHR11062">
    <property type="entry name" value="EXOSTOSIN HEPARAN SULFATE GLYCOSYLTRANSFERASE -RELATED"/>
    <property type="match status" value="1"/>
</dbReference>
<dbReference type="Proteomes" id="UP001515480">
    <property type="component" value="Unassembled WGS sequence"/>
</dbReference>
<evidence type="ECO:0000313" key="3">
    <source>
        <dbReference type="EMBL" id="KAL1522004.1"/>
    </source>
</evidence>
<name>A0AB34JKE0_PRYPA</name>
<dbReference type="EMBL" id="JBGBPQ010000007">
    <property type="protein sequence ID" value="KAL1522004.1"/>
    <property type="molecule type" value="Genomic_DNA"/>
</dbReference>
<proteinExistence type="inferred from homology"/>
<dbReference type="Pfam" id="PF03016">
    <property type="entry name" value="Exostosin_GT47"/>
    <property type="match status" value="1"/>
</dbReference>
<dbReference type="InterPro" id="IPR004263">
    <property type="entry name" value="Exostosin"/>
</dbReference>
<feature type="domain" description="Exostosin GT47" evidence="2">
    <location>
        <begin position="35"/>
        <end position="366"/>
    </location>
</feature>
<evidence type="ECO:0000259" key="2">
    <source>
        <dbReference type="Pfam" id="PF03016"/>
    </source>
</evidence>
<evidence type="ECO:0000256" key="1">
    <source>
        <dbReference type="ARBA" id="ARBA00010271"/>
    </source>
</evidence>
<comment type="similarity">
    <text evidence="1">Belongs to the glycosyltransferase 47 family.</text>
</comment>
<protein>
    <recommendedName>
        <fullName evidence="2">Exostosin GT47 domain-containing protein</fullName>
    </recommendedName>
</protein>
<sequence length="470" mass="53346">MKPLSFVDSSPLSGERHFPASEWPQPHRHDLLFRDLRIYVYQLSPDFTTHVWRAAAKRLMFDELRFRQEFCLLRYCELGWERDANGRQFTSELPVLLRLLQTTTLVDDPATADAFVVPFSIGTYQTLVRWTSRPFERRELPPISQVTAKLTSQLKFLNASTASRHVFFQSVDSAFVGLASNGTGPWLPLSSIIFHLGDDLHFYGRIKHFSPNRRALRFSNSITIPYRSFLPAKFDLRHPWREEGHRRLLLFGAINAKRHWLRGELLEAVNRSRAIAPGRVLVGSTSQFSSLANAAALQLNATFCLCPSGDAPAFTQRLYVSILHGCIPVRIDTYLRYPPDPEHIESAYPFPHLIDWKKMSLTITANGRHMSKLELAKKGYVHLKKEFSKLVPQLLALEASGEARVMRAYMRKIVPLLTFDAHSRTGELLRQDAASAAIHELAIKLGKRSVSVPTPTSYGGLAKESQSARL</sequence>
<gene>
    <name evidence="3" type="ORF">AB1Y20_021649</name>
</gene>